<evidence type="ECO:0000313" key="2">
    <source>
        <dbReference type="Proteomes" id="UP000724874"/>
    </source>
</evidence>
<reference evidence="1" key="1">
    <citation type="submission" date="2020-11" db="EMBL/GenBank/DDBJ databases">
        <authorList>
            <consortium name="DOE Joint Genome Institute"/>
            <person name="Ahrendt S."/>
            <person name="Riley R."/>
            <person name="Andreopoulos W."/>
            <person name="LaButti K."/>
            <person name="Pangilinan J."/>
            <person name="Ruiz-duenas F.J."/>
            <person name="Barrasa J.M."/>
            <person name="Sanchez-Garcia M."/>
            <person name="Camarero S."/>
            <person name="Miyauchi S."/>
            <person name="Serrano A."/>
            <person name="Linde D."/>
            <person name="Babiker R."/>
            <person name="Drula E."/>
            <person name="Ayuso-Fernandez I."/>
            <person name="Pacheco R."/>
            <person name="Padilla G."/>
            <person name="Ferreira P."/>
            <person name="Barriuso J."/>
            <person name="Kellner H."/>
            <person name="Castanera R."/>
            <person name="Alfaro M."/>
            <person name="Ramirez L."/>
            <person name="Pisabarro A.G."/>
            <person name="Kuo A."/>
            <person name="Tritt A."/>
            <person name="Lipzen A."/>
            <person name="He G."/>
            <person name="Yan M."/>
            <person name="Ng V."/>
            <person name="Cullen D."/>
            <person name="Martin F."/>
            <person name="Rosso M.-N."/>
            <person name="Henrissat B."/>
            <person name="Hibbett D."/>
            <person name="Martinez A.T."/>
            <person name="Grigoriev I.V."/>
        </authorList>
    </citation>
    <scope>NUCLEOTIDE SEQUENCE</scope>
    <source>
        <strain evidence="1">AH 44721</strain>
    </source>
</reference>
<sequence length="173" mass="19843">MRDYIAFCVAHSLPLDPTPSTLSRYIAYTFKFIALGLKYLTGVHHFLIDLYPHFNASQSHPLIQSTIWGSKKVCADGVQCKLPLHLSHLKAFLEVAASSKSYDDLLFITILSCCFYACHRSGELIQKNSKSLFDWQKIIKHSSLTFPGHRAQYHLPYHKDDPFYRGTEIFFTP</sequence>
<dbReference type="OrthoDB" id="5598396at2759"/>
<proteinExistence type="predicted"/>
<keyword evidence="2" id="KW-1185">Reference proteome</keyword>
<dbReference type="EMBL" id="JADNYJ010000070">
    <property type="protein sequence ID" value="KAF8891921.1"/>
    <property type="molecule type" value="Genomic_DNA"/>
</dbReference>
<dbReference type="AlphaFoldDB" id="A0A9P5NJC0"/>
<comment type="caution">
    <text evidence="1">The sequence shown here is derived from an EMBL/GenBank/DDBJ whole genome shotgun (WGS) entry which is preliminary data.</text>
</comment>
<evidence type="ECO:0000313" key="1">
    <source>
        <dbReference type="EMBL" id="KAF8891921.1"/>
    </source>
</evidence>
<accession>A0A9P5NJC0</accession>
<protein>
    <submittedName>
        <fullName evidence="1">Uncharacterized protein</fullName>
    </submittedName>
</protein>
<gene>
    <name evidence="1" type="ORF">CPB84DRAFT_1683197</name>
</gene>
<name>A0A9P5NJC0_GYMJU</name>
<dbReference type="Proteomes" id="UP000724874">
    <property type="component" value="Unassembled WGS sequence"/>
</dbReference>
<organism evidence="1 2">
    <name type="scientific">Gymnopilus junonius</name>
    <name type="common">Spectacular rustgill mushroom</name>
    <name type="synonym">Gymnopilus spectabilis subsp. junonius</name>
    <dbReference type="NCBI Taxonomy" id="109634"/>
    <lineage>
        <taxon>Eukaryota</taxon>
        <taxon>Fungi</taxon>
        <taxon>Dikarya</taxon>
        <taxon>Basidiomycota</taxon>
        <taxon>Agaricomycotina</taxon>
        <taxon>Agaricomycetes</taxon>
        <taxon>Agaricomycetidae</taxon>
        <taxon>Agaricales</taxon>
        <taxon>Agaricineae</taxon>
        <taxon>Hymenogastraceae</taxon>
        <taxon>Gymnopilus</taxon>
    </lineage>
</organism>